<organism evidence="7 8">
    <name type="scientific">Volvox reticuliferus</name>
    <dbReference type="NCBI Taxonomy" id="1737510"/>
    <lineage>
        <taxon>Eukaryota</taxon>
        <taxon>Viridiplantae</taxon>
        <taxon>Chlorophyta</taxon>
        <taxon>core chlorophytes</taxon>
        <taxon>Chlorophyceae</taxon>
        <taxon>CS clade</taxon>
        <taxon>Chlamydomonadales</taxon>
        <taxon>Volvocaceae</taxon>
        <taxon>Volvox</taxon>
    </lineage>
</organism>
<comment type="caution">
    <text evidence="7">The sequence shown here is derived from an EMBL/GenBank/DDBJ whole genome shotgun (WGS) entry which is preliminary data.</text>
</comment>
<dbReference type="PANTHER" id="PTHR43422">
    <property type="entry name" value="THIAMINE THIAZOLE SYNTHASE"/>
    <property type="match status" value="1"/>
</dbReference>
<feature type="binding site" evidence="6">
    <location>
        <position position="350"/>
    </location>
    <ligand>
        <name>substrate</name>
    </ligand>
</feature>
<keyword evidence="5 6" id="KW-0520">NAD</keyword>
<comment type="similarity">
    <text evidence="6">Belongs to the THI4 family.</text>
</comment>
<dbReference type="EMBL" id="BNCQ01000010">
    <property type="protein sequence ID" value="GIM01840.1"/>
    <property type="molecule type" value="Genomic_DNA"/>
</dbReference>
<dbReference type="SUPFAM" id="SSF51905">
    <property type="entry name" value="FAD/NAD(P)-binding domain"/>
    <property type="match status" value="1"/>
</dbReference>
<dbReference type="NCBIfam" id="TIGR00292">
    <property type="entry name" value="sulfide-dependent adenosine diphosphate thiazole synthase"/>
    <property type="match status" value="1"/>
</dbReference>
<keyword evidence="4 6" id="KW-0408">Iron</keyword>
<feature type="binding site" evidence="6">
    <location>
        <position position="281"/>
    </location>
    <ligand>
        <name>substrate</name>
    </ligand>
</feature>
<comment type="subunit">
    <text evidence="6">Homooctamer.</text>
</comment>
<feature type="binding site" evidence="6">
    <location>
        <position position="296"/>
    </location>
    <ligand>
        <name>substrate</name>
    </ligand>
</feature>
<comment type="cofactor">
    <cofactor evidence="6">
        <name>Fe cation</name>
        <dbReference type="ChEBI" id="CHEBI:24875"/>
    </cofactor>
    <text evidence="6">Binds 1 Fe cation per subunit.</text>
</comment>
<keyword evidence="2 6" id="KW-0479">Metal-binding</keyword>
<dbReference type="Gene3D" id="6.10.250.2840">
    <property type="match status" value="1"/>
</dbReference>
<dbReference type="Proteomes" id="UP000722791">
    <property type="component" value="Unassembled WGS sequence"/>
</dbReference>
<feature type="modified residue" description="2,3-didehydroalanine (Cys)" evidence="6">
    <location>
        <position position="279"/>
    </location>
</feature>
<protein>
    <recommendedName>
        <fullName evidence="6">Thiamine thiazole synthase, chloroplastic</fullName>
    </recommendedName>
    <alternativeName>
        <fullName evidence="6">Thiazole biosynthetic enzyme</fullName>
        <ecNumber evidence="6">2.4.2.60</ecNumber>
    </alternativeName>
</protein>
<dbReference type="AlphaFoldDB" id="A0A8J4C8J4"/>
<dbReference type="InterPro" id="IPR027495">
    <property type="entry name" value="Sti35"/>
</dbReference>
<comment type="function">
    <text evidence="6">Involved in biosynthesis of the thiamine precursor thiazole. Catalyzes the conversion of NAD and glycine to adenosine diphosphate 5-(2-hydroxyethyl)-4-methylthiazole-2-carboxylic acid (ADT), an adenylated thiazole intermediate. The reaction includes an iron-dependent sulfide transfer from a conserved cysteine residue of the protein to a thiazole intermediate. The enzyme can only undergo a single turnover, which suggests it is a suicide enzyme. May have additional roles in adaptation to various stress conditions and in DNA damage tolerance.</text>
</comment>
<dbReference type="GO" id="GO:0005506">
    <property type="term" value="F:iron ion binding"/>
    <property type="evidence" value="ECO:0007669"/>
    <property type="project" value="UniProtKB-UniRule"/>
</dbReference>
<comment type="catalytic activity">
    <reaction evidence="6">
        <text>[ADP-thiazole synthase]-L-cysteine + glycine + NAD(+) = [ADP-thiazole synthase]-dehydroalanine + ADP-5-ethyl-4-methylthiazole-2-carboxylate + nicotinamide + 3 H2O + 2 H(+)</text>
        <dbReference type="Rhea" id="RHEA:55708"/>
        <dbReference type="Rhea" id="RHEA-COMP:14264"/>
        <dbReference type="Rhea" id="RHEA-COMP:14265"/>
        <dbReference type="ChEBI" id="CHEBI:15377"/>
        <dbReference type="ChEBI" id="CHEBI:15378"/>
        <dbReference type="ChEBI" id="CHEBI:17154"/>
        <dbReference type="ChEBI" id="CHEBI:29950"/>
        <dbReference type="ChEBI" id="CHEBI:57305"/>
        <dbReference type="ChEBI" id="CHEBI:57540"/>
        <dbReference type="ChEBI" id="CHEBI:90873"/>
        <dbReference type="ChEBI" id="CHEBI:139151"/>
        <dbReference type="EC" id="2.4.2.60"/>
    </reaction>
</comment>
<sequence length="405" mass="42443">MVVRLAFRCRNGGLGCRPRGTIRCTFPLHRFLPSLRDSSPAPFETLKMATMISQRRAAVATAVAAPKRGARLVARVAQPLAQPGSSSAQAADASMLARAGLPPTTTPYDDYKFAPIREAEVNRAMTRRYFKDMDEFAESDVVIVGAGSAGLACAYELGKVAPHLKVALMEQSVAPGGGAWLGGQLFSAMVVRKPAHLMLDELEVPYEDEGHYVVVRHAALLTSTLMSHVLKNPNVKLFNATAVEDLIIKPDVQLGGARRVAGVVTNWSLVAQAHGTQSCMDPNVIEAGVVVSACGHDGPFGATSVKRLARLGMVPGGEVPGMGALDMEVAEGAIVGGTREVVPGMVLCGMELAEVDGSPRMGPTFGAMIVSGRRAAHVALAVLEKRRRVSAAAASASAAGEMVAA</sequence>
<dbReference type="GO" id="GO:0009570">
    <property type="term" value="C:chloroplast stroma"/>
    <property type="evidence" value="ECO:0007669"/>
    <property type="project" value="UniProtKB-UniRule"/>
</dbReference>
<dbReference type="InterPro" id="IPR002922">
    <property type="entry name" value="Thi4_fam"/>
</dbReference>
<dbReference type="PANTHER" id="PTHR43422:SF3">
    <property type="entry name" value="THIAMINE THIAZOLE SYNTHASE"/>
    <property type="match status" value="1"/>
</dbReference>
<feature type="binding site" evidence="6">
    <location>
        <begin position="170"/>
        <end position="171"/>
    </location>
    <ligand>
        <name>substrate</name>
    </ligand>
</feature>
<comment type="subcellular location">
    <subcellularLocation>
        <location evidence="6">Plastid</location>
        <location evidence="6">Chloroplast</location>
    </subcellularLocation>
</comment>
<dbReference type="GO" id="GO:0005829">
    <property type="term" value="C:cytosol"/>
    <property type="evidence" value="ECO:0007669"/>
    <property type="project" value="UniProtKB-UniRule"/>
</dbReference>
<dbReference type="OrthoDB" id="410463at2759"/>
<dbReference type="EC" id="2.4.2.60" evidence="6"/>
<dbReference type="HAMAP" id="MF_03158">
    <property type="entry name" value="THI4"/>
    <property type="match status" value="1"/>
</dbReference>
<keyword evidence="6" id="KW-0934">Plastid</keyword>
<dbReference type="GO" id="GO:0009228">
    <property type="term" value="P:thiamine biosynthetic process"/>
    <property type="evidence" value="ECO:0007669"/>
    <property type="project" value="UniProtKB-UniRule"/>
</dbReference>
<feature type="binding site" evidence="6">
    <location>
        <position position="178"/>
    </location>
    <ligand>
        <name>substrate</name>
    </ligand>
</feature>
<dbReference type="Gene3D" id="3.50.50.60">
    <property type="entry name" value="FAD/NAD(P)-binding domain"/>
    <property type="match status" value="1"/>
</dbReference>
<evidence type="ECO:0000313" key="8">
    <source>
        <dbReference type="Proteomes" id="UP000722791"/>
    </source>
</evidence>
<dbReference type="GO" id="GO:0160205">
    <property type="term" value="F:cysteine-dependent adenosine diphosphate thiazole synthase activity"/>
    <property type="evidence" value="ECO:0007669"/>
    <property type="project" value="UniProtKB-EC"/>
</dbReference>
<keyword evidence="3 6" id="KW-0784">Thiamine biosynthesis</keyword>
<evidence type="ECO:0000256" key="6">
    <source>
        <dbReference type="HAMAP-Rule" id="MF_03158"/>
    </source>
</evidence>
<feature type="binding site" evidence="6">
    <location>
        <position position="149"/>
    </location>
    <ligand>
        <name>substrate</name>
    </ligand>
</feature>
<evidence type="ECO:0000313" key="7">
    <source>
        <dbReference type="EMBL" id="GIM01840.1"/>
    </source>
</evidence>
<keyword evidence="6" id="KW-0150">Chloroplast</keyword>
<dbReference type="Pfam" id="PF01946">
    <property type="entry name" value="Thi4"/>
    <property type="match status" value="1"/>
</dbReference>
<gene>
    <name evidence="6" type="primary">THI1</name>
    <name evidence="7" type="ORF">Vretimale_6620</name>
</gene>
<dbReference type="InterPro" id="IPR036188">
    <property type="entry name" value="FAD/NAD-bd_sf"/>
</dbReference>
<evidence type="ECO:0000256" key="1">
    <source>
        <dbReference type="ARBA" id="ARBA00022679"/>
    </source>
</evidence>
<reference evidence="7" key="1">
    <citation type="journal article" date="2021" name="Proc. Natl. Acad. Sci. U.S.A.">
        <title>Three genomes in the algal genus Volvox reveal the fate of a haploid sex-determining region after a transition to homothallism.</title>
        <authorList>
            <person name="Yamamoto K."/>
            <person name="Hamaji T."/>
            <person name="Kawai-Toyooka H."/>
            <person name="Matsuzaki R."/>
            <person name="Takahashi F."/>
            <person name="Nishimura Y."/>
            <person name="Kawachi M."/>
            <person name="Noguchi H."/>
            <person name="Minakuchi Y."/>
            <person name="Umen J.G."/>
            <person name="Toyoda A."/>
            <person name="Nozaki H."/>
        </authorList>
    </citation>
    <scope>NUCLEOTIDE SEQUENCE</scope>
    <source>
        <strain evidence="7">NIES-3785</strain>
    </source>
</reference>
<evidence type="ECO:0000256" key="3">
    <source>
        <dbReference type="ARBA" id="ARBA00022977"/>
    </source>
</evidence>
<accession>A0A8J4C8J4</accession>
<comment type="PTM">
    <text evidence="6">During the catalytic reaction, a sulfide is transferred from Cys-279 to a reaction intermediate, generating a dehydroalanine residue.</text>
</comment>
<evidence type="ECO:0000256" key="4">
    <source>
        <dbReference type="ARBA" id="ARBA00023004"/>
    </source>
</evidence>
<feature type="binding site" evidence="6">
    <location>
        <begin position="360"/>
        <end position="362"/>
    </location>
    <ligand>
        <name>substrate</name>
    </ligand>
</feature>
<evidence type="ECO:0000256" key="5">
    <source>
        <dbReference type="ARBA" id="ARBA00023027"/>
    </source>
</evidence>
<dbReference type="GO" id="GO:0052837">
    <property type="term" value="P:thiazole biosynthetic process"/>
    <property type="evidence" value="ECO:0007669"/>
    <property type="project" value="UniProtKB-UniRule"/>
</dbReference>
<keyword evidence="1 6" id="KW-0808">Transferase</keyword>
<name>A0A8J4C8J4_9CHLO</name>
<proteinExistence type="inferred from homology"/>
<feature type="binding site" evidence="6">
    <location>
        <position position="243"/>
    </location>
    <ligand>
        <name>substrate</name>
    </ligand>
</feature>
<evidence type="ECO:0000256" key="2">
    <source>
        <dbReference type="ARBA" id="ARBA00022723"/>
    </source>
</evidence>